<organism evidence="2 3">
    <name type="scientific">Candidatus Neomicrothrix subdominans</name>
    <dbReference type="NCBI Taxonomy" id="2954438"/>
    <lineage>
        <taxon>Bacteria</taxon>
        <taxon>Bacillati</taxon>
        <taxon>Actinomycetota</taxon>
        <taxon>Acidimicrobiia</taxon>
        <taxon>Acidimicrobiales</taxon>
        <taxon>Microthrixaceae</taxon>
        <taxon>Candidatus Neomicrothrix</taxon>
    </lineage>
</organism>
<protein>
    <submittedName>
        <fullName evidence="2">Uncharacterized protein</fullName>
    </submittedName>
</protein>
<feature type="region of interest" description="Disordered" evidence="1">
    <location>
        <begin position="33"/>
        <end position="80"/>
    </location>
</feature>
<accession>A0A936TDC0</accession>
<evidence type="ECO:0000313" key="3">
    <source>
        <dbReference type="Proteomes" id="UP000727993"/>
    </source>
</evidence>
<dbReference type="Proteomes" id="UP000727993">
    <property type="component" value="Unassembled WGS sequence"/>
</dbReference>
<proteinExistence type="predicted"/>
<gene>
    <name evidence="2" type="ORF">IPN02_00960</name>
</gene>
<dbReference type="AlphaFoldDB" id="A0A936TDC0"/>
<dbReference type="EMBL" id="JADJZA010000001">
    <property type="protein sequence ID" value="MBK9295454.1"/>
    <property type="molecule type" value="Genomic_DNA"/>
</dbReference>
<name>A0A936TDC0_9ACTN</name>
<reference evidence="2 3" key="1">
    <citation type="submission" date="2020-10" db="EMBL/GenBank/DDBJ databases">
        <title>Connecting structure to function with the recovery of over 1000 high-quality activated sludge metagenome-assembled genomes encoding full-length rRNA genes using long-read sequencing.</title>
        <authorList>
            <person name="Singleton C.M."/>
            <person name="Petriglieri F."/>
            <person name="Kristensen J.M."/>
            <person name="Kirkegaard R.H."/>
            <person name="Michaelsen T.Y."/>
            <person name="Andersen M.H."/>
            <person name="Karst S.M."/>
            <person name="Dueholm M.S."/>
            <person name="Nielsen P.H."/>
            <person name="Albertsen M."/>
        </authorList>
    </citation>
    <scope>NUCLEOTIDE SEQUENCE [LARGE SCALE GENOMIC DNA]</scope>
    <source>
        <strain evidence="2">Lyne_18-Q3-R50-59_MAXAC.006</strain>
    </source>
</reference>
<evidence type="ECO:0000256" key="1">
    <source>
        <dbReference type="SAM" id="MobiDB-lite"/>
    </source>
</evidence>
<sequence length="200" mass="20417">MTSAMIVSTSSVKRGLVAAVAVGALLLAGCSDDGDDAAKGDTSSETTVAGDSVSETTAAASETTAKDDGSSATSAPERKPNIEGFCKALTDVANQTAGDQDYGQLQATAPDEVAPLVDTLAKAANEAASTEQPSAELQERGIRSVVGVTIFAIDECPDASGLIEAIGIDENGVEVLKKYSVADVEDDAKWKEIYAEIQQG</sequence>
<evidence type="ECO:0000313" key="2">
    <source>
        <dbReference type="EMBL" id="MBK9295454.1"/>
    </source>
</evidence>
<feature type="compositionally biased region" description="Low complexity" evidence="1">
    <location>
        <begin position="54"/>
        <end position="63"/>
    </location>
</feature>
<comment type="caution">
    <text evidence="2">The sequence shown here is derived from an EMBL/GenBank/DDBJ whole genome shotgun (WGS) entry which is preliminary data.</text>
</comment>